<sequence>MLLSLLHVPCQLCILIPRDRPSVPLCSTPPDPTGSATATATTAALHPLPLGCPAMHARRSSSATDARELHHPLLDIAMLNRIRHEVTRSQLLRIYDAPAMHLRRKESSYRTPLGCPRSYSKRIPFALARCPTVTAMERQESAAALQCDTVPEGRAMHHYSIRPWAVFMDTT</sequence>
<dbReference type="Proteomes" id="UP000481861">
    <property type="component" value="Unassembled WGS sequence"/>
</dbReference>
<gene>
    <name evidence="1" type="ORF">BDV95DRAFT_590281</name>
</gene>
<dbReference type="AlphaFoldDB" id="A0A7C8ICB4"/>
<reference evidence="1 2" key="1">
    <citation type="submission" date="2020-01" db="EMBL/GenBank/DDBJ databases">
        <authorList>
            <consortium name="DOE Joint Genome Institute"/>
            <person name="Haridas S."/>
            <person name="Albert R."/>
            <person name="Binder M."/>
            <person name="Bloem J."/>
            <person name="Labutti K."/>
            <person name="Salamov A."/>
            <person name="Andreopoulos B."/>
            <person name="Baker S.E."/>
            <person name="Barry K."/>
            <person name="Bills G."/>
            <person name="Bluhm B.H."/>
            <person name="Cannon C."/>
            <person name="Castanera R."/>
            <person name="Culley D.E."/>
            <person name="Daum C."/>
            <person name="Ezra D."/>
            <person name="Gonzalez J.B."/>
            <person name="Henrissat B."/>
            <person name="Kuo A."/>
            <person name="Liang C."/>
            <person name="Lipzen A."/>
            <person name="Lutzoni F."/>
            <person name="Magnuson J."/>
            <person name="Mondo S."/>
            <person name="Nolan M."/>
            <person name="Ohm R."/>
            <person name="Pangilinan J."/>
            <person name="Park H.-J.H."/>
            <person name="Ramirez L."/>
            <person name="Alfaro M."/>
            <person name="Sun H."/>
            <person name="Tritt A."/>
            <person name="Yoshinaga Y."/>
            <person name="Zwiers L.-H.L."/>
            <person name="Turgeon B.G."/>
            <person name="Goodwin S.B."/>
            <person name="Spatafora J.W."/>
            <person name="Crous P.W."/>
            <person name="Grigoriev I.V."/>
        </authorList>
    </citation>
    <scope>NUCLEOTIDE SEQUENCE [LARGE SCALE GENOMIC DNA]</scope>
    <source>
        <strain evidence="1 2">CBS 611.86</strain>
    </source>
</reference>
<comment type="caution">
    <text evidence="1">The sequence shown here is derived from an EMBL/GenBank/DDBJ whole genome shotgun (WGS) entry which is preliminary data.</text>
</comment>
<dbReference type="EMBL" id="JAADJZ010000003">
    <property type="protein sequence ID" value="KAF2876094.1"/>
    <property type="molecule type" value="Genomic_DNA"/>
</dbReference>
<evidence type="ECO:0000313" key="1">
    <source>
        <dbReference type="EMBL" id="KAF2876094.1"/>
    </source>
</evidence>
<organism evidence="1 2">
    <name type="scientific">Massariosphaeria phaeospora</name>
    <dbReference type="NCBI Taxonomy" id="100035"/>
    <lineage>
        <taxon>Eukaryota</taxon>
        <taxon>Fungi</taxon>
        <taxon>Dikarya</taxon>
        <taxon>Ascomycota</taxon>
        <taxon>Pezizomycotina</taxon>
        <taxon>Dothideomycetes</taxon>
        <taxon>Pleosporomycetidae</taxon>
        <taxon>Pleosporales</taxon>
        <taxon>Pleosporales incertae sedis</taxon>
        <taxon>Massariosphaeria</taxon>
    </lineage>
</organism>
<proteinExistence type="predicted"/>
<name>A0A7C8ICB4_9PLEO</name>
<evidence type="ECO:0000313" key="2">
    <source>
        <dbReference type="Proteomes" id="UP000481861"/>
    </source>
</evidence>
<keyword evidence="2" id="KW-1185">Reference proteome</keyword>
<accession>A0A7C8ICB4</accession>
<protein>
    <submittedName>
        <fullName evidence="1">Uncharacterized protein</fullName>
    </submittedName>
</protein>